<evidence type="ECO:0000256" key="5">
    <source>
        <dbReference type="SAM" id="Phobius"/>
    </source>
</evidence>
<dbReference type="Pfam" id="PF13664">
    <property type="entry name" value="DUF4149"/>
    <property type="match status" value="1"/>
</dbReference>
<evidence type="ECO:0000256" key="1">
    <source>
        <dbReference type="ARBA" id="ARBA00004370"/>
    </source>
</evidence>
<feature type="transmembrane region" description="Helical" evidence="5">
    <location>
        <begin position="40"/>
        <end position="60"/>
    </location>
</feature>
<comment type="subcellular location">
    <subcellularLocation>
        <location evidence="1">Membrane</location>
    </subcellularLocation>
</comment>
<keyword evidence="8" id="KW-1185">Reference proteome</keyword>
<evidence type="ECO:0000313" key="8">
    <source>
        <dbReference type="Proteomes" id="UP001238603"/>
    </source>
</evidence>
<keyword evidence="2 5" id="KW-0812">Transmembrane</keyword>
<dbReference type="RefSeq" id="WP_285984007.1">
    <property type="nucleotide sequence ID" value="NZ_JASVDS010000006.1"/>
</dbReference>
<feature type="transmembrane region" description="Helical" evidence="5">
    <location>
        <begin position="80"/>
        <end position="97"/>
    </location>
</feature>
<accession>A0ABT7LR21</accession>
<keyword evidence="3 5" id="KW-1133">Transmembrane helix</keyword>
<feature type="transmembrane region" description="Helical" evidence="5">
    <location>
        <begin position="109"/>
        <end position="136"/>
    </location>
</feature>
<feature type="domain" description="TMEM205-like" evidence="6">
    <location>
        <begin position="8"/>
        <end position="106"/>
    </location>
</feature>
<evidence type="ECO:0000256" key="3">
    <source>
        <dbReference type="ARBA" id="ARBA00022989"/>
    </source>
</evidence>
<dbReference type="EMBL" id="JASVDS010000006">
    <property type="protein sequence ID" value="MDL5033926.1"/>
    <property type="molecule type" value="Genomic_DNA"/>
</dbReference>
<dbReference type="Proteomes" id="UP001238603">
    <property type="component" value="Unassembled WGS sequence"/>
</dbReference>
<keyword evidence="4 5" id="KW-0472">Membrane</keyword>
<comment type="caution">
    <text evidence="7">The sequence shown here is derived from an EMBL/GenBank/DDBJ whole genome shotgun (WGS) entry which is preliminary data.</text>
</comment>
<organism evidence="7 8">
    <name type="scientific">Roseateles subflavus</name>
    <dbReference type="NCBI Taxonomy" id="3053353"/>
    <lineage>
        <taxon>Bacteria</taxon>
        <taxon>Pseudomonadati</taxon>
        <taxon>Pseudomonadota</taxon>
        <taxon>Betaproteobacteria</taxon>
        <taxon>Burkholderiales</taxon>
        <taxon>Sphaerotilaceae</taxon>
        <taxon>Roseateles</taxon>
    </lineage>
</organism>
<evidence type="ECO:0000256" key="4">
    <source>
        <dbReference type="ARBA" id="ARBA00023136"/>
    </source>
</evidence>
<dbReference type="InterPro" id="IPR025423">
    <property type="entry name" value="TMEM205-like"/>
</dbReference>
<protein>
    <submittedName>
        <fullName evidence="7">DUF4149 domain-containing protein</fullName>
    </submittedName>
</protein>
<gene>
    <name evidence="7" type="ORF">QRD43_18610</name>
</gene>
<name>A0ABT7LR21_9BURK</name>
<reference evidence="7 8" key="1">
    <citation type="submission" date="2023-06" db="EMBL/GenBank/DDBJ databases">
        <title>Pelomonas sp. APW6 16S ribosomal RNA gene genome sequencing and assembly.</title>
        <authorList>
            <person name="Woo H."/>
        </authorList>
    </citation>
    <scope>NUCLEOTIDE SEQUENCE [LARGE SCALE GENOMIC DNA]</scope>
    <source>
        <strain evidence="7 8">APW6</strain>
    </source>
</reference>
<evidence type="ECO:0000256" key="2">
    <source>
        <dbReference type="ARBA" id="ARBA00022692"/>
    </source>
</evidence>
<sequence>MLMRVRALLAALWGGFLLCVAGVAAPTAFGVLARPEAGRYVTRLFELDARVGLALGLLLVMMERRLQRDAESARITTPELLLPLGALFCVVLGYYGLQPLMAEARAGQGALSFGALHGISSGIFALKALLVLGLAWRTSRH</sequence>
<proteinExistence type="predicted"/>
<evidence type="ECO:0000313" key="7">
    <source>
        <dbReference type="EMBL" id="MDL5033926.1"/>
    </source>
</evidence>
<evidence type="ECO:0000259" key="6">
    <source>
        <dbReference type="Pfam" id="PF13664"/>
    </source>
</evidence>